<dbReference type="InterPro" id="IPR010897">
    <property type="entry name" value="Spore_II_P"/>
</dbReference>
<keyword evidence="2" id="KW-1185">Reference proteome</keyword>
<dbReference type="Proteomes" id="UP000006556">
    <property type="component" value="Chromosome"/>
</dbReference>
<name>A5D3X4_PELTS</name>
<dbReference type="HOGENOM" id="CLU_040895_3_0_9"/>
<dbReference type="eggNOG" id="COG0860">
    <property type="taxonomic scope" value="Bacteria"/>
</dbReference>
<gene>
    <name evidence="1" type="ordered locus">PTH_0871</name>
</gene>
<organism evidence="1 2">
    <name type="scientific">Pelotomaculum thermopropionicum (strain DSM 13744 / JCM 10971 / SI)</name>
    <dbReference type="NCBI Taxonomy" id="370438"/>
    <lineage>
        <taxon>Bacteria</taxon>
        <taxon>Bacillati</taxon>
        <taxon>Bacillota</taxon>
        <taxon>Clostridia</taxon>
        <taxon>Eubacteriales</taxon>
        <taxon>Desulfotomaculaceae</taxon>
        <taxon>Pelotomaculum</taxon>
    </lineage>
</organism>
<dbReference type="KEGG" id="pth:PTH_0871"/>
<evidence type="ECO:0000313" key="2">
    <source>
        <dbReference type="Proteomes" id="UP000006556"/>
    </source>
</evidence>
<evidence type="ECO:0000313" key="1">
    <source>
        <dbReference type="EMBL" id="BAF59052.1"/>
    </source>
</evidence>
<proteinExistence type="predicted"/>
<dbReference type="STRING" id="370438.PTH_0871"/>
<dbReference type="NCBIfam" id="TIGR02867">
    <property type="entry name" value="spore_II_P"/>
    <property type="match status" value="1"/>
</dbReference>
<dbReference type="SUPFAM" id="SSF53187">
    <property type="entry name" value="Zn-dependent exopeptidases"/>
    <property type="match status" value="1"/>
</dbReference>
<dbReference type="Gene3D" id="3.40.630.40">
    <property type="entry name" value="Zn-dependent exopeptidases"/>
    <property type="match status" value="1"/>
</dbReference>
<protein>
    <submittedName>
        <fullName evidence="1">Hypothetical membrane protein</fullName>
    </submittedName>
</protein>
<dbReference type="Pfam" id="PF07454">
    <property type="entry name" value="SpoIIP"/>
    <property type="match status" value="1"/>
</dbReference>
<reference evidence="2" key="1">
    <citation type="journal article" date="2008" name="Genome Res.">
        <title>The genome of Pelotomaculum thermopropionicum reveals niche-associated evolution in anaerobic microbiota.</title>
        <authorList>
            <person name="Kosaka T."/>
            <person name="Kato S."/>
            <person name="Shimoyama T."/>
            <person name="Ishii S."/>
            <person name="Abe T."/>
            <person name="Watanabe K."/>
        </authorList>
    </citation>
    <scope>NUCLEOTIDE SEQUENCE [LARGE SCALE GENOMIC DNA]</scope>
    <source>
        <strain evidence="2">DSM 13744 / JCM 10971 / SI</strain>
    </source>
</reference>
<sequence>MYPAPACRTRKIHSSAVRFSVTAALVLAALLFLVKNLFVADVSSLYNDILGAVPGGIVSRCQKDPLKILKTAMPMLDWGTFEGDKAGRTFGQALLDLAGSAARVSLRGPAAILQSQVPLLAAAEPSPAVPAVRPVGPGGADAGSGTVPPAGGALVIIYNTHTGETYGLTDGVERLDGRRGGVVTAAAALKEALESRYGIRVVASERIHDRDYDNSYAESEKTVRELLAANPGARAVLDIHRDSGKTRAQSVVEINGRKAAPILFVVGSGNSRTFPGWRQNYNFAVQLSGKINEMYPGLSLGVRVKDGFYNQFLHPHAVLVEIGTAENSTEEAVRSAEFMADALAAVIAGVNPAPPAVPER</sequence>
<accession>A5D3X4</accession>
<dbReference type="AlphaFoldDB" id="A5D3X4"/>
<dbReference type="EMBL" id="AP009389">
    <property type="protein sequence ID" value="BAF59052.1"/>
    <property type="molecule type" value="Genomic_DNA"/>
</dbReference>